<protein>
    <submittedName>
        <fullName evidence="1">Uncharacterized protein</fullName>
    </submittedName>
</protein>
<dbReference type="HOGENOM" id="CLU_055999_0_0_11"/>
<dbReference type="KEGG" id="psim:KR76_08575"/>
<dbReference type="Proteomes" id="UP000030300">
    <property type="component" value="Chromosome"/>
</dbReference>
<dbReference type="EMBL" id="CP009896">
    <property type="protein sequence ID" value="AIY16810.2"/>
    <property type="molecule type" value="Genomic_DNA"/>
</dbReference>
<dbReference type="GeneID" id="96608966"/>
<dbReference type="RefSeq" id="WP_075018563.1">
    <property type="nucleotide sequence ID" value="NZ_BJMC01000008.1"/>
</dbReference>
<sequence>MTSHRPRARVAPGAEMADVLAAALRDQGRSLTWLRERLRARGIEVSLSALSYWRSGERRPEGAASHEAIAVIEELLELAPGALGDRIGPSRRSGVRARTAHVGEIVDSSGTDALARALDDLGLADAPSRALDEAASFTVDLDERGCFGAIRSRLRIRALAESVDRIPLWFLVDRQVPEPLRLADLRGAVPARRVDDLDAGLVVQEVLLERPLASGEATVVEATFEVARGDERADTEFVLSPPRRISEIELWVRFDRARVPAACTLRSAELGGTATEVGIDLSAVTGVHHAVRGFGPGTVGVHWTW</sequence>
<dbReference type="AlphaFoldDB" id="A0A0A1DN36"/>
<reference evidence="1 2" key="1">
    <citation type="journal article" date="2015" name="Genome Announc.">
        <title>Complete Genome Sequence of Steroid-Transforming Nocardioides simplex VKM Ac-2033D.</title>
        <authorList>
            <person name="Shtratnikova V.Y."/>
            <person name="Schelkunov M.I."/>
            <person name="Pekov Y.A."/>
            <person name="Fokina V.V."/>
            <person name="Logacheva M.D."/>
            <person name="Sokolov S.L."/>
            <person name="Bragin E.Y."/>
            <person name="Ashapkin V.V."/>
            <person name="Donova M.V."/>
        </authorList>
    </citation>
    <scope>NUCLEOTIDE SEQUENCE [LARGE SCALE GENOMIC DNA]</scope>
    <source>
        <strain evidence="1 2">VKM Ac-2033D</strain>
    </source>
</reference>
<proteinExistence type="predicted"/>
<keyword evidence="2" id="KW-1185">Reference proteome</keyword>
<evidence type="ECO:0000313" key="1">
    <source>
        <dbReference type="EMBL" id="AIY16810.2"/>
    </source>
</evidence>
<organism evidence="1 2">
    <name type="scientific">Nocardioides simplex</name>
    <name type="common">Arthrobacter simplex</name>
    <dbReference type="NCBI Taxonomy" id="2045"/>
    <lineage>
        <taxon>Bacteria</taxon>
        <taxon>Bacillati</taxon>
        <taxon>Actinomycetota</taxon>
        <taxon>Actinomycetes</taxon>
        <taxon>Propionibacteriales</taxon>
        <taxon>Nocardioidaceae</taxon>
        <taxon>Pimelobacter</taxon>
    </lineage>
</organism>
<dbReference type="OrthoDB" id="3690688at2"/>
<dbReference type="STRING" id="2045.KR76_08575"/>
<accession>A0A0A1DN36</accession>
<name>A0A0A1DN36_NOCSI</name>
<gene>
    <name evidence="1" type="ORF">KR76_08575</name>
</gene>
<evidence type="ECO:0000313" key="2">
    <source>
        <dbReference type="Proteomes" id="UP000030300"/>
    </source>
</evidence>